<comment type="caution">
    <text evidence="1">The sequence shown here is derived from an EMBL/GenBank/DDBJ whole genome shotgun (WGS) entry which is preliminary data.</text>
</comment>
<protein>
    <recommendedName>
        <fullName evidence="3">DNA-directed RNA polymerase subunit beta</fullName>
    </recommendedName>
</protein>
<proteinExistence type="predicted"/>
<evidence type="ECO:0000313" key="1">
    <source>
        <dbReference type="EMBL" id="RMI34074.1"/>
    </source>
</evidence>
<dbReference type="OrthoDB" id="4546644at2"/>
<dbReference type="Proteomes" id="UP000279275">
    <property type="component" value="Unassembled WGS sequence"/>
</dbReference>
<dbReference type="EMBL" id="RFFH01000002">
    <property type="protein sequence ID" value="RMI34074.1"/>
    <property type="molecule type" value="Genomic_DNA"/>
</dbReference>
<gene>
    <name evidence="1" type="ORF">EBN03_06455</name>
</gene>
<evidence type="ECO:0000313" key="2">
    <source>
        <dbReference type="Proteomes" id="UP000279275"/>
    </source>
</evidence>
<dbReference type="RefSeq" id="WP_122187000.1">
    <property type="nucleotide sequence ID" value="NZ_RFFH01000002.1"/>
</dbReference>
<name>A0A3M2L9I3_9NOCA</name>
<dbReference type="AlphaFoldDB" id="A0A3M2L9I3"/>
<sequence length="159" mass="17034">MSTLDPRPVSFAATQEAVARCRRYRMENGLYGVVESPPARIVLEAGPVGAVTMPVPLGKRVRALLLDHARPSPIIGHLRSGRWTFLTGPVGAVVADEPLLADLLHQGVDLALPGARVVLPSPADESTGYRVWIEPPHGCDRPDLTAILAATRACRAAHR</sequence>
<organism evidence="1 2">
    <name type="scientific">Nocardia stercoris</name>
    <dbReference type="NCBI Taxonomy" id="2483361"/>
    <lineage>
        <taxon>Bacteria</taxon>
        <taxon>Bacillati</taxon>
        <taxon>Actinomycetota</taxon>
        <taxon>Actinomycetes</taxon>
        <taxon>Mycobacteriales</taxon>
        <taxon>Nocardiaceae</taxon>
        <taxon>Nocardia</taxon>
    </lineage>
</organism>
<evidence type="ECO:0008006" key="3">
    <source>
        <dbReference type="Google" id="ProtNLM"/>
    </source>
</evidence>
<reference evidence="1 2" key="1">
    <citation type="submission" date="2018-10" db="EMBL/GenBank/DDBJ databases">
        <title>Isolation from cow dung.</title>
        <authorList>
            <person name="Ling L."/>
        </authorList>
    </citation>
    <scope>NUCLEOTIDE SEQUENCE [LARGE SCALE GENOMIC DNA]</scope>
    <source>
        <strain evidence="1 2">NEAU-LL90</strain>
    </source>
</reference>
<accession>A0A3M2L9I3</accession>
<keyword evidence="2" id="KW-1185">Reference proteome</keyword>